<evidence type="ECO:0000313" key="2">
    <source>
        <dbReference type="EMBL" id="GMI30622.1"/>
    </source>
</evidence>
<reference evidence="2" key="1">
    <citation type="submission" date="2022-07" db="EMBL/GenBank/DDBJ databases">
        <title>Genome analysis of Parmales, a sister group of diatoms, reveals the evolutionary specialization of diatoms from phago-mixotrophs to photoautotrophs.</title>
        <authorList>
            <person name="Ban H."/>
            <person name="Sato S."/>
            <person name="Yoshikawa S."/>
            <person name="Kazumasa Y."/>
            <person name="Nakamura Y."/>
            <person name="Ichinomiya M."/>
            <person name="Saitoh K."/>
            <person name="Sato N."/>
            <person name="Blanc-Mathieu R."/>
            <person name="Endo H."/>
            <person name="Kuwata A."/>
            <person name="Ogata H."/>
        </authorList>
    </citation>
    <scope>NUCLEOTIDE SEQUENCE</scope>
</reference>
<accession>A0A9W7G3F5</accession>
<feature type="region of interest" description="Disordered" evidence="1">
    <location>
        <begin position="20"/>
        <end position="40"/>
    </location>
</feature>
<proteinExistence type="predicted"/>
<organism evidence="2 3">
    <name type="scientific">Triparma retinervis</name>
    <dbReference type="NCBI Taxonomy" id="2557542"/>
    <lineage>
        <taxon>Eukaryota</taxon>
        <taxon>Sar</taxon>
        <taxon>Stramenopiles</taxon>
        <taxon>Ochrophyta</taxon>
        <taxon>Bolidophyceae</taxon>
        <taxon>Parmales</taxon>
        <taxon>Triparmaceae</taxon>
        <taxon>Triparma</taxon>
    </lineage>
</organism>
<sequence length="101" mass="10934">MTDLALLAEAHRLIGKFIEQARGSNGPPSQLGTQIDPSQSAEAGELRANLPLGTDTVVSEALCNPVGEEMLEDEKEAKIRRASLMEKNFVDKDNVSGRTRV</sequence>
<evidence type="ECO:0000256" key="1">
    <source>
        <dbReference type="SAM" id="MobiDB-lite"/>
    </source>
</evidence>
<gene>
    <name evidence="2" type="ORF">TrRE_jg446</name>
</gene>
<dbReference type="AlphaFoldDB" id="A0A9W7G3F5"/>
<keyword evidence="3" id="KW-1185">Reference proteome</keyword>
<evidence type="ECO:0000313" key="3">
    <source>
        <dbReference type="Proteomes" id="UP001165082"/>
    </source>
</evidence>
<name>A0A9W7G3F5_9STRA</name>
<protein>
    <submittedName>
        <fullName evidence="2">Uncharacterized protein</fullName>
    </submittedName>
</protein>
<feature type="non-terminal residue" evidence="2">
    <location>
        <position position="1"/>
    </location>
</feature>
<dbReference type="Proteomes" id="UP001165082">
    <property type="component" value="Unassembled WGS sequence"/>
</dbReference>
<dbReference type="EMBL" id="BRXZ01007639">
    <property type="protein sequence ID" value="GMI30622.1"/>
    <property type="molecule type" value="Genomic_DNA"/>
</dbReference>
<comment type="caution">
    <text evidence="2">The sequence shown here is derived from an EMBL/GenBank/DDBJ whole genome shotgun (WGS) entry which is preliminary data.</text>
</comment>
<feature type="compositionally biased region" description="Polar residues" evidence="1">
    <location>
        <begin position="22"/>
        <end position="40"/>
    </location>
</feature>